<dbReference type="InterPro" id="IPR001155">
    <property type="entry name" value="OxRdtase_FMN_N"/>
</dbReference>
<dbReference type="CDD" id="cd02932">
    <property type="entry name" value="OYE_YqiM_FMN"/>
    <property type="match status" value="1"/>
</dbReference>
<dbReference type="Pfam" id="PF00724">
    <property type="entry name" value="Oxidored_FMN"/>
    <property type="match status" value="1"/>
</dbReference>
<gene>
    <name evidence="3" type="ORF">PSO31014_04389</name>
</gene>
<reference evidence="3 4" key="1">
    <citation type="submission" date="2019-08" db="EMBL/GenBank/DDBJ databases">
        <authorList>
            <person name="Peeters C."/>
        </authorList>
    </citation>
    <scope>NUCLEOTIDE SEQUENCE [LARGE SCALE GENOMIC DNA]</scope>
    <source>
        <strain evidence="3 4">LMG 31014</strain>
    </source>
</reference>
<dbReference type="PANTHER" id="PTHR43303:SF3">
    <property type="entry name" value="BLR3436 PROTEIN"/>
    <property type="match status" value="1"/>
</dbReference>
<dbReference type="SUPFAM" id="SSF51395">
    <property type="entry name" value="FMN-linked oxidoreductases"/>
    <property type="match status" value="1"/>
</dbReference>
<dbReference type="Proteomes" id="UP000405357">
    <property type="component" value="Unassembled WGS sequence"/>
</dbReference>
<dbReference type="NCBIfam" id="NF006101">
    <property type="entry name" value="PRK08255.1"/>
    <property type="match status" value="1"/>
</dbReference>
<organism evidence="3 4">
    <name type="scientific">Pandoraea soli</name>
    <dbReference type="NCBI Taxonomy" id="2508293"/>
    <lineage>
        <taxon>Bacteria</taxon>
        <taxon>Pseudomonadati</taxon>
        <taxon>Pseudomonadota</taxon>
        <taxon>Betaproteobacteria</taxon>
        <taxon>Burkholderiales</taxon>
        <taxon>Burkholderiaceae</taxon>
        <taxon>Pandoraea</taxon>
    </lineage>
</organism>
<evidence type="ECO:0000259" key="2">
    <source>
        <dbReference type="Pfam" id="PF01494"/>
    </source>
</evidence>
<dbReference type="InterPro" id="IPR013785">
    <property type="entry name" value="Aldolase_TIM"/>
</dbReference>
<protein>
    <submittedName>
        <fullName evidence="3">Salicylyl-CoA 5-hydroxylase</fullName>
    </submittedName>
</protein>
<evidence type="ECO:0000313" key="4">
    <source>
        <dbReference type="Proteomes" id="UP000405357"/>
    </source>
</evidence>
<feature type="domain" description="FAD-binding" evidence="2">
    <location>
        <begin position="3"/>
        <end position="149"/>
    </location>
</feature>
<dbReference type="Gene3D" id="3.20.20.70">
    <property type="entry name" value="Aldolase class I"/>
    <property type="match status" value="1"/>
</dbReference>
<dbReference type="SUPFAM" id="SSF51905">
    <property type="entry name" value="FAD/NAD(P)-binding domain"/>
    <property type="match status" value="1"/>
</dbReference>
<feature type="domain" description="NADH:flavin oxidoreductase/NADH oxidase N-terminal" evidence="1">
    <location>
        <begin position="410"/>
        <end position="740"/>
    </location>
</feature>
<sequence>MNIVCIGGGPAGLYFGLLMKLRDPSHRVVVVERNRPYDTFGWGVVFSDATMDNLQEADPESAAQINAAFNRWDDIDIHFEGRTITSGGHGFIGIGRKKLLNILQARCEALGVELVFETDVDDDEAIARRYQADLVIASDGLNSRIRTRYADTYRPDIDTRQNRFVWLGTHQRFDAFTFAFEKTEHGWFQAHAYQFDADTSTFIVETPEEVWQAHGIDQMSQEEGVKFCENLFAKYLGGHELMSNAKHLRGSAIWIRFPRVICEHWVHWRDVDGKRVPIVLMGDAAHTAHFSIGSGTKLALEDAIALADGLRSEGIDALPRVLADYEAARGVEVLKIQNAARNSTEWFETVDRYARFAPEQFAYSLLTRSQRISHENLRVRDPAYVEGFEDWLAKRSGVTRVDGQQAIPPMFTPYRARELTLKNRIVMSPMAMYSSVDGVPGDFHLVHLGSRALGGAGMIVAEMTCVSPDARITPGCPGLWNDTQRDAWKRIVDFVHAGSDAKVAMQIGHAGRKGSTRLAWDGIDQPLDEGNWPLISASPLPYIEGVSQTPREMTRADMDRVKDDFVHAARRAAEAGFDWLELHCAHGYLLSSFISPLTNQRQDAYGGSLENRLRYPLEVFQAVRDVWPAAKPMSVRISAHDWVEGGITPDDAVTIARAFKDAGADLIDCSSGQVSKDEKPVYGRMFQTPFADRVRNDAGIPTMAVGAIFEADHVNSIIASGRADLCALARPHLADPFWTLHEAAKIGYKDLPWPSQYYAGKRQYETNLERAAAYAQQIGK</sequence>
<dbReference type="InterPro" id="IPR002938">
    <property type="entry name" value="FAD-bd"/>
</dbReference>
<dbReference type="Pfam" id="PF01494">
    <property type="entry name" value="FAD_binding_3"/>
    <property type="match status" value="1"/>
</dbReference>
<dbReference type="EMBL" id="CABPSG010000027">
    <property type="protein sequence ID" value="VVE46188.1"/>
    <property type="molecule type" value="Genomic_DNA"/>
</dbReference>
<dbReference type="RefSeq" id="WP_150553539.1">
    <property type="nucleotide sequence ID" value="NZ_CABPSG010000027.1"/>
</dbReference>
<dbReference type="PANTHER" id="PTHR43303">
    <property type="entry name" value="NADPH DEHYDROGENASE C23G7.10C-RELATED"/>
    <property type="match status" value="1"/>
</dbReference>
<dbReference type="PRINTS" id="PR00420">
    <property type="entry name" value="RNGMNOXGNASE"/>
</dbReference>
<proteinExistence type="predicted"/>
<keyword evidence="4" id="KW-1185">Reference proteome</keyword>
<dbReference type="InterPro" id="IPR036188">
    <property type="entry name" value="FAD/NAD-bd_sf"/>
</dbReference>
<dbReference type="InterPro" id="IPR044152">
    <property type="entry name" value="YqjM-like"/>
</dbReference>
<evidence type="ECO:0000259" key="1">
    <source>
        <dbReference type="Pfam" id="PF00724"/>
    </source>
</evidence>
<name>A0ABY6WAE6_9BURK</name>
<dbReference type="Gene3D" id="3.50.50.60">
    <property type="entry name" value="FAD/NAD(P)-binding domain"/>
    <property type="match status" value="1"/>
</dbReference>
<comment type="caution">
    <text evidence="3">The sequence shown here is derived from an EMBL/GenBank/DDBJ whole genome shotgun (WGS) entry which is preliminary data.</text>
</comment>
<accession>A0ABY6WAE6</accession>
<evidence type="ECO:0000313" key="3">
    <source>
        <dbReference type="EMBL" id="VVE46188.1"/>
    </source>
</evidence>
<dbReference type="Gene3D" id="3.30.9.20">
    <property type="match status" value="1"/>
</dbReference>